<dbReference type="Pfam" id="PF01028">
    <property type="entry name" value="Topoisom_I"/>
    <property type="match status" value="1"/>
</dbReference>
<dbReference type="PROSITE" id="PS52038">
    <property type="entry name" value="TOPO_IB_2"/>
    <property type="match status" value="1"/>
</dbReference>
<comment type="catalytic activity">
    <reaction evidence="1">
        <text>ATP-independent breakage of single-stranded DNA, followed by passage and rejoining.</text>
        <dbReference type="EC" id="5.6.2.1"/>
    </reaction>
</comment>
<evidence type="ECO:0000256" key="1">
    <source>
        <dbReference type="ARBA" id="ARBA00000213"/>
    </source>
</evidence>
<keyword evidence="4" id="KW-0799">Topoisomerase</keyword>
<keyword evidence="10" id="KW-1185">Reference proteome</keyword>
<feature type="domain" description="DNA topoisomerase IB N-terminal" evidence="8">
    <location>
        <begin position="31"/>
        <end position="79"/>
    </location>
</feature>
<dbReference type="STRING" id="198616.SAMN05216193_114152"/>
<dbReference type="Gene3D" id="3.90.15.10">
    <property type="entry name" value="Topoisomerase I, Chain A, domain 3"/>
    <property type="match status" value="1"/>
</dbReference>
<dbReference type="Pfam" id="PF21338">
    <property type="entry name" value="Top1B_N_bact"/>
    <property type="match status" value="1"/>
</dbReference>
<evidence type="ECO:0000256" key="6">
    <source>
        <dbReference type="ARBA" id="ARBA00023235"/>
    </source>
</evidence>
<dbReference type="GO" id="GO:0003917">
    <property type="term" value="F:DNA topoisomerase type I (single strand cut, ATP-independent) activity"/>
    <property type="evidence" value="ECO:0007669"/>
    <property type="project" value="UniProtKB-EC"/>
</dbReference>
<evidence type="ECO:0000313" key="9">
    <source>
        <dbReference type="EMBL" id="SDO70301.1"/>
    </source>
</evidence>
<dbReference type="InterPro" id="IPR035447">
    <property type="entry name" value="DNA_topo_I_N_sf"/>
</dbReference>
<dbReference type="GO" id="GO:0006265">
    <property type="term" value="P:DNA topological change"/>
    <property type="evidence" value="ECO:0007669"/>
    <property type="project" value="InterPro"/>
</dbReference>
<dbReference type="Gene3D" id="1.10.132.120">
    <property type="match status" value="1"/>
</dbReference>
<dbReference type="RefSeq" id="WP_084312385.1">
    <property type="nucleotide sequence ID" value="NZ_FNIJ01000014.1"/>
</dbReference>
<dbReference type="EC" id="5.6.2.1" evidence="3"/>
<keyword evidence="6 9" id="KW-0413">Isomerase</keyword>
<dbReference type="EMBL" id="FNIJ01000014">
    <property type="protein sequence ID" value="SDO70301.1"/>
    <property type="molecule type" value="Genomic_DNA"/>
</dbReference>
<evidence type="ECO:0000313" key="10">
    <source>
        <dbReference type="Proteomes" id="UP000242957"/>
    </source>
</evidence>
<keyword evidence="5" id="KW-0238">DNA-binding</keyword>
<evidence type="ECO:0000256" key="2">
    <source>
        <dbReference type="ARBA" id="ARBA00006645"/>
    </source>
</evidence>
<reference evidence="10" key="1">
    <citation type="submission" date="2016-10" db="EMBL/GenBank/DDBJ databases">
        <authorList>
            <person name="Varghese N."/>
            <person name="Submissions S."/>
        </authorList>
    </citation>
    <scope>NUCLEOTIDE SEQUENCE [LARGE SCALE GENOMIC DNA]</scope>
    <source>
        <strain evidence="10">JCM 21621</strain>
    </source>
</reference>
<comment type="similarity">
    <text evidence="2">Belongs to the type IB topoisomerase family.</text>
</comment>
<dbReference type="InterPro" id="IPR011010">
    <property type="entry name" value="DNA_brk_join_enz"/>
</dbReference>
<dbReference type="GO" id="GO:0003677">
    <property type="term" value="F:DNA binding"/>
    <property type="evidence" value="ECO:0007669"/>
    <property type="project" value="UniProtKB-KW"/>
</dbReference>
<dbReference type="PRINTS" id="PR00416">
    <property type="entry name" value="EUTPISMRASEI"/>
</dbReference>
<accession>A0A1H0LQJ9</accession>
<proteinExistence type="inferred from homology"/>
<organism evidence="9 10">
    <name type="scientific">Pseudomonas jinjuensis</name>
    <dbReference type="NCBI Taxonomy" id="198616"/>
    <lineage>
        <taxon>Bacteria</taxon>
        <taxon>Pseudomonadati</taxon>
        <taxon>Pseudomonadota</taxon>
        <taxon>Gammaproteobacteria</taxon>
        <taxon>Pseudomonadales</taxon>
        <taxon>Pseudomonadaceae</taxon>
        <taxon>Pseudomonas</taxon>
    </lineage>
</organism>
<evidence type="ECO:0000256" key="5">
    <source>
        <dbReference type="ARBA" id="ARBA00023125"/>
    </source>
</evidence>
<dbReference type="InterPro" id="IPR014711">
    <property type="entry name" value="TopoI_cat_a-hlx-sub_euk"/>
</dbReference>
<dbReference type="InterPro" id="IPR049331">
    <property type="entry name" value="Top1B_N_bact"/>
</dbReference>
<protein>
    <recommendedName>
        <fullName evidence="3">DNA topoisomerase</fullName>
        <ecNumber evidence="3">5.6.2.1</ecNumber>
    </recommendedName>
</protein>
<dbReference type="Proteomes" id="UP000242957">
    <property type="component" value="Unassembled WGS sequence"/>
</dbReference>
<name>A0A1H0LQJ9_9PSED</name>
<evidence type="ECO:0000259" key="7">
    <source>
        <dbReference type="Pfam" id="PF01028"/>
    </source>
</evidence>
<evidence type="ECO:0000256" key="3">
    <source>
        <dbReference type="ARBA" id="ARBA00012891"/>
    </source>
</evidence>
<dbReference type="AlphaFoldDB" id="A0A1H0LQJ9"/>
<dbReference type="SUPFAM" id="SSF56349">
    <property type="entry name" value="DNA breaking-rejoining enzymes"/>
    <property type="match status" value="1"/>
</dbReference>
<gene>
    <name evidence="9" type="ORF">SAMN05216193_114152</name>
</gene>
<dbReference type="OrthoDB" id="9778962at2"/>
<feature type="domain" description="DNA topoisomerase I catalytic core eukaryotic-type" evidence="7">
    <location>
        <begin position="94"/>
        <end position="301"/>
    </location>
</feature>
<dbReference type="Gene3D" id="3.30.66.10">
    <property type="entry name" value="DNA topoisomerase I domain"/>
    <property type="match status" value="1"/>
</dbReference>
<sequence length="341" mass="38753">MNDEIPAGLPADLRYVDDRTPGIRRRKLRGRFVYFQPSGERIREAAEITRIDQLAIPPAYREVWICIDPCGHLQATGRDARGRKQYRYHPRWIELRDAAKYERLLRFGEALPGLRGRIDGYLAEPGLGRQKVMATVVALLDNTLIRIGNRRYARDNRSFGLTTLCNRHVDVSGSTIRFAFRGKSGVKHSVRISHPRLARILRRCLELPGQQLFQYLDEQRQRRPLGSGDINDFLRQHAGEDFTAKDYRTWAGSALALELCRKRRCADGATAGRQLAEIVGLVAAELGNTPAICRKCYIHPAIIEAFLAGELAGLRKARRRKGLSSEEATLLAFLRQRCPKR</sequence>
<dbReference type="InterPro" id="IPR001631">
    <property type="entry name" value="TopoI"/>
</dbReference>
<evidence type="ECO:0000256" key="4">
    <source>
        <dbReference type="ARBA" id="ARBA00023029"/>
    </source>
</evidence>
<dbReference type="SUPFAM" id="SSF55869">
    <property type="entry name" value="DNA topoisomerase I domain"/>
    <property type="match status" value="1"/>
</dbReference>
<evidence type="ECO:0000259" key="8">
    <source>
        <dbReference type="Pfam" id="PF21338"/>
    </source>
</evidence>
<dbReference type="InterPro" id="IPR013500">
    <property type="entry name" value="TopoI_cat_euk"/>
</dbReference>